<accession>A0ABT8L172</accession>
<gene>
    <name evidence="4" type="ORF">QQ020_05375</name>
</gene>
<dbReference type="RefSeq" id="WP_346756800.1">
    <property type="nucleotide sequence ID" value="NZ_JAUJEB010000001.1"/>
</dbReference>
<dbReference type="Gene3D" id="3.10.560.10">
    <property type="entry name" value="Outer membrane lipoprotein wza domain like"/>
    <property type="match status" value="1"/>
</dbReference>
<dbReference type="InterPro" id="IPR049712">
    <property type="entry name" value="Poly_export"/>
</dbReference>
<dbReference type="EMBL" id="JAUJEB010000001">
    <property type="protein sequence ID" value="MDN5211467.1"/>
    <property type="molecule type" value="Genomic_DNA"/>
</dbReference>
<feature type="domain" description="Soluble ligand binding" evidence="3">
    <location>
        <begin position="106"/>
        <end position="150"/>
    </location>
</feature>
<keyword evidence="1" id="KW-0732">Signal</keyword>
<dbReference type="Pfam" id="PF02563">
    <property type="entry name" value="Poly_export"/>
    <property type="match status" value="1"/>
</dbReference>
<dbReference type="InterPro" id="IPR003715">
    <property type="entry name" value="Poly_export_N"/>
</dbReference>
<feature type="domain" description="Polysaccharide export protein N-terminal" evidence="2">
    <location>
        <begin position="11"/>
        <end position="101"/>
    </location>
</feature>
<name>A0ABT8L172_9BACT</name>
<keyword evidence="5" id="KW-1185">Reference proteome</keyword>
<dbReference type="PANTHER" id="PTHR33619">
    <property type="entry name" value="POLYSACCHARIDE EXPORT PROTEIN GFCE-RELATED"/>
    <property type="match status" value="1"/>
</dbReference>
<reference evidence="4" key="1">
    <citation type="submission" date="2023-06" db="EMBL/GenBank/DDBJ databases">
        <title>Genomic of Agaribacillus aureum.</title>
        <authorList>
            <person name="Wang G."/>
        </authorList>
    </citation>
    <scope>NUCLEOTIDE SEQUENCE</scope>
    <source>
        <strain evidence="4">BMA12</strain>
    </source>
</reference>
<dbReference type="InterPro" id="IPR019554">
    <property type="entry name" value="Soluble_ligand-bd"/>
</dbReference>
<comment type="caution">
    <text evidence="4">The sequence shown here is derived from an EMBL/GenBank/DDBJ whole genome shotgun (WGS) entry which is preliminary data.</text>
</comment>
<dbReference type="PANTHER" id="PTHR33619:SF3">
    <property type="entry name" value="POLYSACCHARIDE EXPORT PROTEIN GFCE-RELATED"/>
    <property type="match status" value="1"/>
</dbReference>
<proteinExistence type="predicted"/>
<evidence type="ECO:0000256" key="1">
    <source>
        <dbReference type="ARBA" id="ARBA00022729"/>
    </source>
</evidence>
<evidence type="ECO:0000313" key="5">
    <source>
        <dbReference type="Proteomes" id="UP001172083"/>
    </source>
</evidence>
<dbReference type="Pfam" id="PF10531">
    <property type="entry name" value="SLBB"/>
    <property type="match status" value="1"/>
</dbReference>
<evidence type="ECO:0000259" key="3">
    <source>
        <dbReference type="Pfam" id="PF10531"/>
    </source>
</evidence>
<sequence>MELDYQTKYVEYRLKSEDILQIKVFTTTVAEFNWFAQAQVQLEGGGDPLLSGFTIDDQGNIELPVIGNVKINGLTINEAQKKISSLLQQGGLESPKVVIKILSFQYTVLGEINNPGVFNNYTGKINILEALAQAGDFTDFADRKNIKIVRYENNIARVLYVNVLDRDILSNPYFYIQPNDHVIVDPLKAVNGRTSQQNIAISVSLLASIASIALLVDRLLNE</sequence>
<evidence type="ECO:0000313" key="4">
    <source>
        <dbReference type="EMBL" id="MDN5211467.1"/>
    </source>
</evidence>
<evidence type="ECO:0000259" key="2">
    <source>
        <dbReference type="Pfam" id="PF02563"/>
    </source>
</evidence>
<protein>
    <submittedName>
        <fullName evidence="4">Polysaccharide biosynthesis/export family protein</fullName>
    </submittedName>
</protein>
<dbReference type="Proteomes" id="UP001172083">
    <property type="component" value="Unassembled WGS sequence"/>
</dbReference>
<organism evidence="4 5">
    <name type="scientific">Agaribacillus aureus</name>
    <dbReference type="NCBI Taxonomy" id="3051825"/>
    <lineage>
        <taxon>Bacteria</taxon>
        <taxon>Pseudomonadati</taxon>
        <taxon>Bacteroidota</taxon>
        <taxon>Cytophagia</taxon>
        <taxon>Cytophagales</taxon>
        <taxon>Splendidivirgaceae</taxon>
        <taxon>Agaribacillus</taxon>
    </lineage>
</organism>